<evidence type="ECO:0000313" key="3">
    <source>
        <dbReference type="Proteomes" id="UP000199651"/>
    </source>
</evidence>
<evidence type="ECO:0000256" key="1">
    <source>
        <dbReference type="SAM" id="SignalP"/>
    </source>
</evidence>
<dbReference type="STRING" id="504798.SAMN05421871_102785"/>
<gene>
    <name evidence="2" type="ORF">SAMN05192558_103264</name>
</gene>
<accession>A0A1H0JYZ3</accession>
<dbReference type="Proteomes" id="UP000199651">
    <property type="component" value="Unassembled WGS sequence"/>
</dbReference>
<keyword evidence="3" id="KW-1185">Reference proteome</keyword>
<sequence>MRTTARRFGMLLSATALSLALAAPTASAEPETTAGGDYPCWYDHHYHGGLFGLVDHLLFGGHHYWWHHGHGWCPWPVN</sequence>
<evidence type="ECO:0000313" key="2">
    <source>
        <dbReference type="EMBL" id="SDO48631.1"/>
    </source>
</evidence>
<protein>
    <recommendedName>
        <fullName evidence="4">Secreted protein</fullName>
    </recommendedName>
</protein>
<organism evidence="2 3">
    <name type="scientific">Actinokineospora alba</name>
    <dbReference type="NCBI Taxonomy" id="504798"/>
    <lineage>
        <taxon>Bacteria</taxon>
        <taxon>Bacillati</taxon>
        <taxon>Actinomycetota</taxon>
        <taxon>Actinomycetes</taxon>
        <taxon>Pseudonocardiales</taxon>
        <taxon>Pseudonocardiaceae</taxon>
        <taxon>Actinokineospora</taxon>
    </lineage>
</organism>
<keyword evidence="1" id="KW-0732">Signal</keyword>
<proteinExistence type="predicted"/>
<evidence type="ECO:0008006" key="4">
    <source>
        <dbReference type="Google" id="ProtNLM"/>
    </source>
</evidence>
<reference evidence="3" key="1">
    <citation type="submission" date="2016-10" db="EMBL/GenBank/DDBJ databases">
        <authorList>
            <person name="Varghese N."/>
            <person name="Submissions S."/>
        </authorList>
    </citation>
    <scope>NUCLEOTIDE SEQUENCE [LARGE SCALE GENOMIC DNA]</scope>
    <source>
        <strain evidence="3">IBRC-M 10655</strain>
    </source>
</reference>
<dbReference type="RefSeq" id="WP_133794562.1">
    <property type="nucleotide sequence ID" value="NZ_FNDV01000002.1"/>
</dbReference>
<feature type="chain" id="PRO_5011764793" description="Secreted protein" evidence="1">
    <location>
        <begin position="29"/>
        <end position="78"/>
    </location>
</feature>
<dbReference type="AlphaFoldDB" id="A0A1H0JYZ3"/>
<name>A0A1H0JYZ3_9PSEU</name>
<feature type="signal peptide" evidence="1">
    <location>
        <begin position="1"/>
        <end position="28"/>
    </location>
</feature>
<dbReference type="EMBL" id="FNJB01000003">
    <property type="protein sequence ID" value="SDO48631.1"/>
    <property type="molecule type" value="Genomic_DNA"/>
</dbReference>